<sequence length="454" mass="52288">MIGGGMWVDGLVEESVGGSVGLGGVTGVVESVGFCKSKLPLESPPNGFIKVGSSLFPSTGNPCLDFFYYVCPNRKPFHLEHYLEMAWNHNPLATLKIICVWRGARETGKPIRESFYRVALWIHRNHPKTLANNLEAFARYGYLKDLLESCTDHEWENSSAAVNYNTAGQTVEKNLIKTVQKDRCHKYEEEEEENNFDGQRSCRKSDMELLKCGGISKISLAAKWCPSLGSSYDRSTLICESISRRMFPLDSDPEYKEMEEAHYAYRVRDRLRKHVLVPLCEALIYQRALRDVAEEPWRKYILVFNSEPDLVKFDLSELLDSDAFGYDDLVWGGDSWEKDYEVMRNKYEEEGYILPELVFWKISGSQHYPMRSMKKGVTILNGHSKILMKYFGGRRLFGWEEEQKQRVLVKLQGHLMDTSRDDIMGMEVELQQNFLSKLSLCRNAKPFTEPKWVA</sequence>
<dbReference type="Pfam" id="PF11443">
    <property type="entry name" value="DUF2828"/>
    <property type="match status" value="2"/>
</dbReference>
<accession>A0A834FWY8</accession>
<evidence type="ECO:0000259" key="2">
    <source>
        <dbReference type="Pfam" id="PF25043"/>
    </source>
</evidence>
<feature type="domain" description="DUF2828" evidence="1">
    <location>
        <begin position="204"/>
        <end position="284"/>
    </location>
</feature>
<evidence type="ECO:0000259" key="1">
    <source>
        <dbReference type="Pfam" id="PF11443"/>
    </source>
</evidence>
<dbReference type="AlphaFoldDB" id="A0A834FWY8"/>
<dbReference type="OrthoDB" id="1716605at2759"/>
<dbReference type="Pfam" id="PF25043">
    <property type="entry name" value="DUF7788"/>
    <property type="match status" value="1"/>
</dbReference>
<evidence type="ECO:0000313" key="3">
    <source>
        <dbReference type="EMBL" id="KAF7113378.1"/>
    </source>
</evidence>
<feature type="domain" description="DUF2828" evidence="1">
    <location>
        <begin position="55"/>
        <end position="185"/>
    </location>
</feature>
<dbReference type="Proteomes" id="UP000626092">
    <property type="component" value="Unassembled WGS sequence"/>
</dbReference>
<reference evidence="3" key="1">
    <citation type="submission" date="2019-11" db="EMBL/GenBank/DDBJ databases">
        <authorList>
            <person name="Liu Y."/>
            <person name="Hou J."/>
            <person name="Li T.-Q."/>
            <person name="Guan C.-H."/>
            <person name="Wu X."/>
            <person name="Wu H.-Z."/>
            <person name="Ling F."/>
            <person name="Zhang R."/>
            <person name="Shi X.-G."/>
            <person name="Ren J.-P."/>
            <person name="Chen E.-F."/>
            <person name="Sun J.-M."/>
        </authorList>
    </citation>
    <scope>NUCLEOTIDE SEQUENCE</scope>
    <source>
        <strain evidence="3">Adult_tree_wgs_1</strain>
        <tissue evidence="3">Leaves</tissue>
    </source>
</reference>
<gene>
    <name evidence="3" type="ORF">RHSIM_RhsimUnG0132400</name>
</gene>
<comment type="caution">
    <text evidence="3">The sequence shown here is derived from an EMBL/GenBank/DDBJ whole genome shotgun (WGS) entry which is preliminary data.</text>
</comment>
<dbReference type="PANTHER" id="PTHR31373:SF27">
    <property type="entry name" value="TROVE DOMAIN-CONTAINING PROTEIN"/>
    <property type="match status" value="1"/>
</dbReference>
<protein>
    <submittedName>
        <fullName evidence="3">Uncharacterized protein</fullName>
    </submittedName>
</protein>
<dbReference type="InterPro" id="IPR056690">
    <property type="entry name" value="DUF7788"/>
</dbReference>
<dbReference type="EMBL" id="WJXA01000295">
    <property type="protein sequence ID" value="KAF7113378.1"/>
    <property type="molecule type" value="Genomic_DNA"/>
</dbReference>
<keyword evidence="4" id="KW-1185">Reference proteome</keyword>
<dbReference type="InterPro" id="IPR011205">
    <property type="entry name" value="UCP015417_vWA"/>
</dbReference>
<dbReference type="PANTHER" id="PTHR31373">
    <property type="entry name" value="OS06G0652100 PROTEIN"/>
    <property type="match status" value="1"/>
</dbReference>
<evidence type="ECO:0000313" key="4">
    <source>
        <dbReference type="Proteomes" id="UP000626092"/>
    </source>
</evidence>
<feature type="domain" description="DUF7788" evidence="2">
    <location>
        <begin position="333"/>
        <end position="405"/>
    </location>
</feature>
<proteinExistence type="predicted"/>
<organism evidence="3 4">
    <name type="scientific">Rhododendron simsii</name>
    <name type="common">Sims's rhododendron</name>
    <dbReference type="NCBI Taxonomy" id="118357"/>
    <lineage>
        <taxon>Eukaryota</taxon>
        <taxon>Viridiplantae</taxon>
        <taxon>Streptophyta</taxon>
        <taxon>Embryophyta</taxon>
        <taxon>Tracheophyta</taxon>
        <taxon>Spermatophyta</taxon>
        <taxon>Magnoliopsida</taxon>
        <taxon>eudicotyledons</taxon>
        <taxon>Gunneridae</taxon>
        <taxon>Pentapetalae</taxon>
        <taxon>asterids</taxon>
        <taxon>Ericales</taxon>
        <taxon>Ericaceae</taxon>
        <taxon>Ericoideae</taxon>
        <taxon>Rhodoreae</taxon>
        <taxon>Rhododendron</taxon>
    </lineage>
</organism>
<dbReference type="InterPro" id="IPR058580">
    <property type="entry name" value="DUF2828"/>
</dbReference>
<name>A0A834FWY8_RHOSS</name>